<comment type="subcellular location">
    <subcellularLocation>
        <location evidence="1">Nucleus</location>
    </subcellularLocation>
</comment>
<dbReference type="GO" id="GO:0001228">
    <property type="term" value="F:DNA-binding transcription activator activity, RNA polymerase II-specific"/>
    <property type="evidence" value="ECO:0007669"/>
    <property type="project" value="TreeGrafter"/>
</dbReference>
<dbReference type="InterPro" id="IPR013087">
    <property type="entry name" value="Znf_C2H2_type"/>
</dbReference>
<feature type="compositionally biased region" description="Acidic residues" evidence="8">
    <location>
        <begin position="815"/>
        <end position="839"/>
    </location>
</feature>
<evidence type="ECO:0000256" key="1">
    <source>
        <dbReference type="ARBA" id="ARBA00004123"/>
    </source>
</evidence>
<feature type="domain" description="C2H2-type" evidence="9">
    <location>
        <begin position="1485"/>
        <end position="1512"/>
    </location>
</feature>
<dbReference type="InterPro" id="IPR036236">
    <property type="entry name" value="Znf_C2H2_sf"/>
</dbReference>
<evidence type="ECO:0000256" key="4">
    <source>
        <dbReference type="ARBA" id="ARBA00022771"/>
    </source>
</evidence>
<dbReference type="FunFam" id="3.30.160.60:FF:000110">
    <property type="entry name" value="Zinc finger protein-like"/>
    <property type="match status" value="1"/>
</dbReference>
<evidence type="ECO:0000313" key="10">
    <source>
        <dbReference type="EMBL" id="PNF18871.1"/>
    </source>
</evidence>
<feature type="compositionally biased region" description="Basic and acidic residues" evidence="8">
    <location>
        <begin position="913"/>
        <end position="936"/>
    </location>
</feature>
<evidence type="ECO:0000259" key="9">
    <source>
        <dbReference type="PROSITE" id="PS50157"/>
    </source>
</evidence>
<sequence>MSHNEEGSDRTNLERTSFPLFRPKKSKVSSKTSRDSSGLSNWGKRSNEDYATNVEQFDDNAEDSGQEELTAGGMRRSSSGSEDGDRNSESNKDFSSGIASTGEMPGGLNPYIMNPLLAMGLQLPQLAVLMQQQQQQQQHQQQQLQNPSNINLPSSSSLLNPLMIPHLLSSSPTPGVMLPLDQQGHTQKHWLYGTSASEVEKPLMLDEMQKGTIMGSTASMRSMPRVMKGSKEPLSSQREDSGTSTSGKQPFICEICNDWFFSREKLVIHLVMNHSMQHCHFCSQLFESESVLVEHERQSHLPLECDMCKSSVPTSQDLAEHYESEHDVRTCIYCGVLVRPKSYYEVHVRRKHFVSCGDSLQQDVGERVQIVDKWNGQEGNSIWTFVCKLCGKERKRLETFGHFFSYHRLSLACLIQLLASEGIVFSVQGTPAPGSSNVQNSTQQQSLDSVASAADVTSNVDASQTSGISAGSEESHQLKENRRGSNSPSLTTPSRCTVCTNPYSVQVPKLAHDLFCRHNTGLALCKFCDRTFNSKTSRNSHVAREHGSLPCLVAECLTDMVFTQESQLSAHYLTDHSVRVCSYCRALVSTWEAKFVAHLKLEHACSNSGHAIRNMDTNLSGTDLFHIQTYNTSVSVICSLCDADITSLMKDIISFFKHLQHHKVTLRLALILLETHPPCDSIESPVVLKEKTKQNEGSEQNVANQDISKGSMWDAIPAASELADVNVKGSETIACFSSKDESQGSRARNSNQKSNSAKEKKGDGVAEGKKKTDSSAIENSKTKNGNALENSGGDGKKTDGDATDDVNFDSSSEMSSEEEYMASEVGENEDLTEDDDDEEYTVKETKVTEKSKKNTALPVTEMGEADIDPTEVECILTDSSDDDGDCDNFNDEDDLVGVEADSDEPSTIFSSSKIKEESDSKEIRSSRDQRDGNLENVDILERSMQELFRDDTSQDVELDINKTSGRVKHEPQEESGSQSNGNKSERKGIECEICHGKFSMKEGPRQLLDHLNSLHGFAISAYCAPKEFVCSMRGCREVFSTQGSLSYHLSEVHQQEQKIIDAESFKIFQCPYCATHSTSKVAMRQHVFTYHRENYLSENPIEDLAHRCRYCARLFWRTEDRDDHQVDVHKDKMDSFFKCYICSHLFSSKVCLNRHVKQSHVDRTIFRSVSYKCKMCLLTFPSIALMRDHFRDSHPTALVFHCLHCNTTLKTKKTLKTHIKNVHSEARRRDCTLCGKVLWSKRAHAIHFRMKHSAASKVGFRCRICQKRFDSKDERKLHYQVDHEGESPYHCAECGKGFASKSGMYGHRQLHTGSGVSRCQYCGKEFTRKDSYNEHLLIHNGPRHKCPHCPKEFVQRSNLVRHIRIHTGEKPYKCLYCEKCFSDKGACNSHIRVHTREETCSCPYCGQTFSKKQKLKYHIRKHTGEGLINCEICSKSFTNSFALKEHRVIHNRQTQILCQQCGKGFNSEKYLQRHVAIVHEPSHTFTCPICGKAFSQQARLKAHLMTHTGVKHIKCLLCEKAYSVRKSLRRHLLEKHEISPDHPQYKHCFYAMSAAEAGLHIPEGVPTNISGDPTEDDDSTSQSSPKEEEEKPQQPVKKSPKKGGTPGRRAGSMKQPSTSAAFEDYSSIPSGKSEVQKTTRTKKSPASKKASKQNEDKTLATPSTSGEGRHRILKKNRQKTSPRKVTRKERGTEEFEEDTALAAVAGGEDSNSLSSTPEVVTPQRGRPPRKKRANSNASRVKQTRTRGSPARKQFENNKPAESPSKAKKSPSLTINVGTTRKKRRVEAIVETLQKSTGSPSGCSLKEEEVEGAESEGGIAEGGDAASIVGGGDDNDQDICAGDGSNDGEEDNGNSSSGGGFDAVPTLARITPLITRNVPKKGAQIIGDSGQKKYIQNLQHSPAQSSKSSPLEDGDDECS</sequence>
<protein>
    <recommendedName>
        <fullName evidence="9">C2H2-type domain-containing protein</fullName>
    </recommendedName>
</protein>
<keyword evidence="5" id="KW-0862">Zinc</keyword>
<dbReference type="SMART" id="SM00355">
    <property type="entry name" value="ZnF_C2H2"/>
    <property type="match status" value="27"/>
</dbReference>
<feature type="domain" description="C2H2-type" evidence="9">
    <location>
        <begin position="1372"/>
        <end position="1399"/>
    </location>
</feature>
<dbReference type="FunFam" id="3.30.160.60:FF:001818">
    <property type="entry name" value="GDNF-inducible zinc finger protein 1 isoform X1"/>
    <property type="match status" value="1"/>
</dbReference>
<feature type="domain" description="C2H2-type" evidence="9">
    <location>
        <begin position="1289"/>
        <end position="1316"/>
    </location>
</feature>
<feature type="compositionally biased region" description="Basic and acidic residues" evidence="8">
    <location>
        <begin position="83"/>
        <end position="92"/>
    </location>
</feature>
<feature type="region of interest" description="Disordered" evidence="8">
    <location>
        <begin position="1"/>
        <end position="102"/>
    </location>
</feature>
<dbReference type="Pfam" id="PF00096">
    <property type="entry name" value="zf-C2H2"/>
    <property type="match status" value="5"/>
</dbReference>
<evidence type="ECO:0000256" key="7">
    <source>
        <dbReference type="PROSITE-ProRule" id="PRU00042"/>
    </source>
</evidence>
<feature type="compositionally biased region" description="Acidic residues" evidence="8">
    <location>
        <begin position="879"/>
        <end position="904"/>
    </location>
</feature>
<feature type="domain" description="C2H2-type" evidence="9">
    <location>
        <begin position="1428"/>
        <end position="1455"/>
    </location>
</feature>
<feature type="region of interest" description="Disordered" evidence="8">
    <location>
        <begin position="462"/>
        <end position="493"/>
    </location>
</feature>
<feature type="domain" description="C2H2-type" evidence="9">
    <location>
        <begin position="1400"/>
        <end position="1427"/>
    </location>
</feature>
<dbReference type="SUPFAM" id="SSF57667">
    <property type="entry name" value="beta-beta-alpha zinc fingers"/>
    <property type="match status" value="6"/>
</dbReference>
<feature type="region of interest" description="Disordered" evidence="8">
    <location>
        <begin position="1562"/>
        <end position="1918"/>
    </location>
</feature>
<feature type="domain" description="C2H2-type" evidence="9">
    <location>
        <begin position="1137"/>
        <end position="1165"/>
    </location>
</feature>
<feature type="compositionally biased region" description="Basic and acidic residues" evidence="8">
    <location>
        <begin position="1"/>
        <end position="13"/>
    </location>
</feature>
<feature type="domain" description="C2H2-type" evidence="9">
    <location>
        <begin position="1260"/>
        <end position="1288"/>
    </location>
</feature>
<dbReference type="OrthoDB" id="6910977at2759"/>
<feature type="region of interest" description="Disordered" evidence="8">
    <location>
        <begin position="224"/>
        <end position="247"/>
    </location>
</feature>
<evidence type="ECO:0000256" key="2">
    <source>
        <dbReference type="ARBA" id="ARBA00022723"/>
    </source>
</evidence>
<dbReference type="InParanoid" id="A0A2J7PRA6"/>
<evidence type="ECO:0000313" key="11">
    <source>
        <dbReference type="Proteomes" id="UP000235965"/>
    </source>
</evidence>
<feature type="compositionally biased region" description="Basic and acidic residues" evidence="8">
    <location>
        <begin position="840"/>
        <end position="852"/>
    </location>
</feature>
<feature type="compositionally biased region" description="Polar residues" evidence="8">
    <location>
        <begin position="1893"/>
        <end position="1908"/>
    </location>
</feature>
<dbReference type="GO" id="GO:0008270">
    <property type="term" value="F:zinc ion binding"/>
    <property type="evidence" value="ECO:0007669"/>
    <property type="project" value="UniProtKB-KW"/>
</dbReference>
<keyword evidence="4 7" id="KW-0863">Zinc-finger</keyword>
<feature type="compositionally biased region" description="Acidic residues" evidence="8">
    <location>
        <begin position="56"/>
        <end position="66"/>
    </location>
</feature>
<feature type="region of interest" description="Disordered" evidence="8">
    <location>
        <begin position="737"/>
        <end position="936"/>
    </location>
</feature>
<organism evidence="10 11">
    <name type="scientific">Cryptotermes secundus</name>
    <dbReference type="NCBI Taxonomy" id="105785"/>
    <lineage>
        <taxon>Eukaryota</taxon>
        <taxon>Metazoa</taxon>
        <taxon>Ecdysozoa</taxon>
        <taxon>Arthropoda</taxon>
        <taxon>Hexapoda</taxon>
        <taxon>Insecta</taxon>
        <taxon>Pterygota</taxon>
        <taxon>Neoptera</taxon>
        <taxon>Polyneoptera</taxon>
        <taxon>Dictyoptera</taxon>
        <taxon>Blattodea</taxon>
        <taxon>Blattoidea</taxon>
        <taxon>Termitoidae</taxon>
        <taxon>Kalotermitidae</taxon>
        <taxon>Cryptotermitinae</taxon>
        <taxon>Cryptotermes</taxon>
    </lineage>
</organism>
<feature type="compositionally biased region" description="Basic and acidic residues" evidence="8">
    <location>
        <begin position="756"/>
        <end position="773"/>
    </location>
</feature>
<evidence type="ECO:0000256" key="6">
    <source>
        <dbReference type="ARBA" id="ARBA00023242"/>
    </source>
</evidence>
<evidence type="ECO:0000256" key="3">
    <source>
        <dbReference type="ARBA" id="ARBA00022737"/>
    </source>
</evidence>
<feature type="compositionally biased region" description="Polar residues" evidence="8">
    <location>
        <begin position="774"/>
        <end position="789"/>
    </location>
</feature>
<feature type="domain" description="C2H2-type" evidence="9">
    <location>
        <begin position="277"/>
        <end position="300"/>
    </location>
</feature>
<feature type="compositionally biased region" description="Polar residues" evidence="8">
    <location>
        <begin position="744"/>
        <end position="755"/>
    </location>
</feature>
<reference evidence="10 11" key="1">
    <citation type="submission" date="2017-12" db="EMBL/GenBank/DDBJ databases">
        <title>Hemimetabolous genomes reveal molecular basis of termite eusociality.</title>
        <authorList>
            <person name="Harrison M.C."/>
            <person name="Jongepier E."/>
            <person name="Robertson H.M."/>
            <person name="Arning N."/>
            <person name="Bitard-Feildel T."/>
            <person name="Chao H."/>
            <person name="Childers C.P."/>
            <person name="Dinh H."/>
            <person name="Doddapaneni H."/>
            <person name="Dugan S."/>
            <person name="Gowin J."/>
            <person name="Greiner C."/>
            <person name="Han Y."/>
            <person name="Hu H."/>
            <person name="Hughes D.S.T."/>
            <person name="Huylmans A.-K."/>
            <person name="Kemena C."/>
            <person name="Kremer L.P.M."/>
            <person name="Lee S.L."/>
            <person name="Lopez-Ezquerra A."/>
            <person name="Mallet L."/>
            <person name="Monroy-Kuhn J.M."/>
            <person name="Moser A."/>
            <person name="Murali S.C."/>
            <person name="Muzny D.M."/>
            <person name="Otani S."/>
            <person name="Piulachs M.-D."/>
            <person name="Poelchau M."/>
            <person name="Qu J."/>
            <person name="Schaub F."/>
            <person name="Wada-Katsumata A."/>
            <person name="Worley K.C."/>
            <person name="Xie Q."/>
            <person name="Ylla G."/>
            <person name="Poulsen M."/>
            <person name="Gibbs R.A."/>
            <person name="Schal C."/>
            <person name="Richards S."/>
            <person name="Belles X."/>
            <person name="Korb J."/>
            <person name="Bornberg-Bauer E."/>
        </authorList>
    </citation>
    <scope>NUCLEOTIDE SEQUENCE [LARGE SCALE GENOMIC DNA]</scope>
    <source>
        <tissue evidence="10">Whole body</tissue>
    </source>
</reference>
<feature type="compositionally biased region" description="Basic residues" evidence="8">
    <location>
        <begin position="1671"/>
        <end position="1687"/>
    </location>
</feature>
<dbReference type="PANTHER" id="PTHR24376">
    <property type="entry name" value="ZINC FINGER PROTEIN"/>
    <property type="match status" value="1"/>
</dbReference>
<keyword evidence="11" id="KW-1185">Reference proteome</keyword>
<comment type="caution">
    <text evidence="10">The sequence shown here is derived from an EMBL/GenBank/DDBJ whole genome shotgun (WGS) entry which is preliminary data.</text>
</comment>
<dbReference type="PROSITE" id="PS00028">
    <property type="entry name" value="ZINC_FINGER_C2H2_1"/>
    <property type="match status" value="20"/>
</dbReference>
<dbReference type="GO" id="GO:0000978">
    <property type="term" value="F:RNA polymerase II cis-regulatory region sequence-specific DNA binding"/>
    <property type="evidence" value="ECO:0007669"/>
    <property type="project" value="TreeGrafter"/>
</dbReference>
<feature type="region of interest" description="Disordered" evidence="8">
    <location>
        <begin position="962"/>
        <end position="986"/>
    </location>
</feature>
<dbReference type="Gene3D" id="3.30.160.60">
    <property type="entry name" value="Classic Zinc Finger"/>
    <property type="match status" value="13"/>
</dbReference>
<feature type="compositionally biased region" description="Basic residues" evidence="8">
    <location>
        <begin position="1639"/>
        <end position="1651"/>
    </location>
</feature>
<dbReference type="PANTHER" id="PTHR24376:SF235">
    <property type="entry name" value="C2H2-TYPE DOMAIN-CONTAINING PROTEIN"/>
    <property type="match status" value="1"/>
</dbReference>
<feature type="domain" description="C2H2-type" evidence="9">
    <location>
        <begin position="1456"/>
        <end position="1484"/>
    </location>
</feature>
<dbReference type="GO" id="GO:0005634">
    <property type="term" value="C:nucleus"/>
    <property type="evidence" value="ECO:0007669"/>
    <property type="project" value="UniProtKB-SubCell"/>
</dbReference>
<feature type="domain" description="C2H2-type" evidence="9">
    <location>
        <begin position="1028"/>
        <end position="1058"/>
    </location>
</feature>
<accession>A0A2J7PRA6</accession>
<feature type="domain" description="C2H2-type" evidence="9">
    <location>
        <begin position="1317"/>
        <end position="1344"/>
    </location>
</feature>
<name>A0A2J7PRA6_9NEOP</name>
<dbReference type="EMBL" id="NEVH01022362">
    <property type="protein sequence ID" value="PNF18871.1"/>
    <property type="molecule type" value="Genomic_DNA"/>
</dbReference>
<feature type="compositionally biased region" description="Polar residues" evidence="8">
    <location>
        <begin position="484"/>
        <end position="493"/>
    </location>
</feature>
<evidence type="ECO:0000256" key="5">
    <source>
        <dbReference type="ARBA" id="ARBA00022833"/>
    </source>
</evidence>
<keyword evidence="6" id="KW-0539">Nucleus</keyword>
<proteinExistence type="predicted"/>
<feature type="compositionally biased region" description="Polar residues" evidence="8">
    <location>
        <begin position="38"/>
        <end position="55"/>
    </location>
</feature>
<feature type="domain" description="C2H2-type" evidence="9">
    <location>
        <begin position="1344"/>
        <end position="1371"/>
    </location>
</feature>
<dbReference type="STRING" id="105785.A0A2J7PRA6"/>
<keyword evidence="3" id="KW-0677">Repeat</keyword>
<gene>
    <name evidence="10" type="ORF">B7P43_G01386</name>
</gene>
<feature type="compositionally biased region" description="Polar residues" evidence="8">
    <location>
        <begin position="1709"/>
        <end position="1718"/>
    </location>
</feature>
<evidence type="ECO:0000256" key="8">
    <source>
        <dbReference type="SAM" id="MobiDB-lite"/>
    </source>
</evidence>
<dbReference type="FunFam" id="3.30.160.60:FF:000145">
    <property type="entry name" value="Zinc finger protein 574"/>
    <property type="match status" value="1"/>
</dbReference>
<feature type="compositionally biased region" description="Low complexity" evidence="8">
    <location>
        <begin position="1815"/>
        <end position="1825"/>
    </location>
</feature>
<feature type="domain" description="C2H2-type" evidence="9">
    <location>
        <begin position="1200"/>
        <end position="1228"/>
    </location>
</feature>
<dbReference type="Proteomes" id="UP000235965">
    <property type="component" value="Unassembled WGS sequence"/>
</dbReference>
<dbReference type="PROSITE" id="PS50157">
    <property type="entry name" value="ZINC_FINGER_C2H2_2"/>
    <property type="match status" value="13"/>
</dbReference>
<keyword evidence="2" id="KW-0479">Metal-binding</keyword>
<feature type="compositionally biased region" description="Polar residues" evidence="8">
    <location>
        <begin position="1792"/>
        <end position="1801"/>
    </location>
</feature>
<feature type="compositionally biased region" description="Basic and acidic residues" evidence="8">
    <location>
        <begin position="473"/>
        <end position="483"/>
    </location>
</feature>